<evidence type="ECO:0000313" key="2">
    <source>
        <dbReference type="Proteomes" id="UP000886998"/>
    </source>
</evidence>
<evidence type="ECO:0000313" key="1">
    <source>
        <dbReference type="EMBL" id="GFY78470.1"/>
    </source>
</evidence>
<proteinExistence type="predicted"/>
<reference evidence="1" key="1">
    <citation type="submission" date="2020-08" db="EMBL/GenBank/DDBJ databases">
        <title>Multicomponent nature underlies the extraordinary mechanical properties of spider dragline silk.</title>
        <authorList>
            <person name="Kono N."/>
            <person name="Nakamura H."/>
            <person name="Mori M."/>
            <person name="Yoshida Y."/>
            <person name="Ohtoshi R."/>
            <person name="Malay A.D."/>
            <person name="Moran D.A.P."/>
            <person name="Tomita M."/>
            <person name="Numata K."/>
            <person name="Arakawa K."/>
        </authorList>
    </citation>
    <scope>NUCLEOTIDE SEQUENCE</scope>
</reference>
<comment type="caution">
    <text evidence="1">The sequence shown here is derived from an EMBL/GenBank/DDBJ whole genome shotgun (WGS) entry which is preliminary data.</text>
</comment>
<sequence length="95" mass="10830">MLYGMLPLYSYVAKLYHTRIKAKKSLNDIVWMQEDVPPCIEMSLRRVLELQFGTGSSQINFHDILNPPSSFERISGLRDISNLESTGAVHKLCCI</sequence>
<accession>A0A8X7CTI6</accession>
<dbReference type="AlphaFoldDB" id="A0A8X7CTI6"/>
<protein>
    <submittedName>
        <fullName evidence="1">Uncharacterized protein</fullName>
    </submittedName>
</protein>
<organism evidence="1 2">
    <name type="scientific">Trichonephila inaurata madagascariensis</name>
    <dbReference type="NCBI Taxonomy" id="2747483"/>
    <lineage>
        <taxon>Eukaryota</taxon>
        <taxon>Metazoa</taxon>
        <taxon>Ecdysozoa</taxon>
        <taxon>Arthropoda</taxon>
        <taxon>Chelicerata</taxon>
        <taxon>Arachnida</taxon>
        <taxon>Araneae</taxon>
        <taxon>Araneomorphae</taxon>
        <taxon>Entelegynae</taxon>
        <taxon>Araneoidea</taxon>
        <taxon>Nephilidae</taxon>
        <taxon>Trichonephila</taxon>
        <taxon>Trichonephila inaurata</taxon>
    </lineage>
</organism>
<dbReference type="EMBL" id="BMAV01023024">
    <property type="protein sequence ID" value="GFY78470.1"/>
    <property type="molecule type" value="Genomic_DNA"/>
</dbReference>
<keyword evidence="2" id="KW-1185">Reference proteome</keyword>
<dbReference type="Proteomes" id="UP000886998">
    <property type="component" value="Unassembled WGS sequence"/>
</dbReference>
<name>A0A8X7CTI6_9ARAC</name>
<gene>
    <name evidence="1" type="ORF">TNIN_413561</name>
</gene>